<organism evidence="2 3">
    <name type="scientific">Cyclocybe aegerita</name>
    <name type="common">Black poplar mushroom</name>
    <name type="synonym">Agrocybe aegerita</name>
    <dbReference type="NCBI Taxonomy" id="1973307"/>
    <lineage>
        <taxon>Eukaryota</taxon>
        <taxon>Fungi</taxon>
        <taxon>Dikarya</taxon>
        <taxon>Basidiomycota</taxon>
        <taxon>Agaricomycotina</taxon>
        <taxon>Agaricomycetes</taxon>
        <taxon>Agaricomycetidae</taxon>
        <taxon>Agaricales</taxon>
        <taxon>Agaricineae</taxon>
        <taxon>Bolbitiaceae</taxon>
        <taxon>Cyclocybe</taxon>
    </lineage>
</organism>
<reference evidence="2 3" key="1">
    <citation type="submission" date="2020-01" db="EMBL/GenBank/DDBJ databases">
        <authorList>
            <person name="Gupta K D."/>
        </authorList>
    </citation>
    <scope>NUCLEOTIDE SEQUENCE [LARGE SCALE GENOMIC DNA]</scope>
</reference>
<proteinExistence type="predicted"/>
<comment type="caution">
    <text evidence="2">The sequence shown here is derived from an EMBL/GenBank/DDBJ whole genome shotgun (WGS) entry which is preliminary data.</text>
</comment>
<evidence type="ECO:0000256" key="1">
    <source>
        <dbReference type="SAM" id="MobiDB-lite"/>
    </source>
</evidence>
<feature type="compositionally biased region" description="Basic and acidic residues" evidence="1">
    <location>
        <begin position="1"/>
        <end position="14"/>
    </location>
</feature>
<dbReference type="AlphaFoldDB" id="A0A8S0VUZ0"/>
<name>A0A8S0VUZ0_CYCAE</name>
<evidence type="ECO:0000313" key="3">
    <source>
        <dbReference type="Proteomes" id="UP000467700"/>
    </source>
</evidence>
<gene>
    <name evidence="2" type="ORF">AAE3_LOCUS13426</name>
</gene>
<evidence type="ECO:0000313" key="2">
    <source>
        <dbReference type="EMBL" id="CAA7271130.1"/>
    </source>
</evidence>
<accession>A0A8S0VUZ0</accession>
<feature type="region of interest" description="Disordered" evidence="1">
    <location>
        <begin position="1"/>
        <end position="32"/>
    </location>
</feature>
<dbReference type="Proteomes" id="UP000467700">
    <property type="component" value="Unassembled WGS sequence"/>
</dbReference>
<keyword evidence="3" id="KW-1185">Reference proteome</keyword>
<dbReference type="EMBL" id="CACVBS010000101">
    <property type="protein sequence ID" value="CAA7271130.1"/>
    <property type="molecule type" value="Genomic_DNA"/>
</dbReference>
<dbReference type="OrthoDB" id="3222453at2759"/>
<sequence>MTLHEVQEHEAETEGDHEEEILEQPGAGQNPYPELMKDTSFTRCLLVTRAGEHTDSFSRCLLPLGHGFPLYSPVGNLTSRPQEHIKQGVSVGDVGLIDERGQFTYFFNVFLPTTHPRQGEVLPDFVPMPPLDRSVDLREESQYHPPGTVLVSKGVLTSYLSKSPMYIEFKIKAREGAVWIFPHGASREDLISTTRLHEYIKTHALTWYRHINTGLSQLYPNASLYVVTGCDKTNSWANLSSLVPVTVRYDGRKRAYWDANVEYVTSSINRDPNKYTDNCAVFIRGIRVAVNPTLWTKHLLGSRPPEQLAYCSILATPILGIRARIRTWQEDRKGRLPAAIPGQEPRPYHPLEFAAQLVLNDSPEAAIAIVDDYMWAAVADGEEGTYFRMVDQLIRLLEAFDVVLENDIATLKRKEPEPRHTAILAWLRSLLILALGVKRRARNAARAKVGQVLPGPGPRL</sequence>
<protein>
    <submittedName>
        <fullName evidence="2">Uncharacterized protein</fullName>
    </submittedName>
</protein>